<reference evidence="1" key="1">
    <citation type="journal article" date="2015" name="Nature">
        <title>Complex archaea that bridge the gap between prokaryotes and eukaryotes.</title>
        <authorList>
            <person name="Spang A."/>
            <person name="Saw J.H."/>
            <person name="Jorgensen S.L."/>
            <person name="Zaremba-Niedzwiedzka K."/>
            <person name="Martijn J."/>
            <person name="Lind A.E."/>
            <person name="van Eijk R."/>
            <person name="Schleper C."/>
            <person name="Guy L."/>
            <person name="Ettema T.J."/>
        </authorList>
    </citation>
    <scope>NUCLEOTIDE SEQUENCE</scope>
</reference>
<dbReference type="AlphaFoldDB" id="A0A0F8YQG5"/>
<name>A0A0F8YQG5_9ZZZZ</name>
<organism evidence="1">
    <name type="scientific">marine sediment metagenome</name>
    <dbReference type="NCBI Taxonomy" id="412755"/>
    <lineage>
        <taxon>unclassified sequences</taxon>
        <taxon>metagenomes</taxon>
        <taxon>ecological metagenomes</taxon>
    </lineage>
</organism>
<dbReference type="EMBL" id="LAZR01052109">
    <property type="protein sequence ID" value="KKK83678.1"/>
    <property type="molecule type" value="Genomic_DNA"/>
</dbReference>
<accession>A0A0F8YQG5</accession>
<feature type="non-terminal residue" evidence="1">
    <location>
        <position position="73"/>
    </location>
</feature>
<evidence type="ECO:0000313" key="1">
    <source>
        <dbReference type="EMBL" id="KKK83678.1"/>
    </source>
</evidence>
<gene>
    <name evidence="1" type="ORF">LCGC14_2790940</name>
</gene>
<protein>
    <submittedName>
        <fullName evidence="1">Uncharacterized protein</fullName>
    </submittedName>
</protein>
<proteinExistence type="predicted"/>
<sequence>MELNFKSLEEYLQGYMNGGKEVIVHMGEVDIISQISLENDLNQVTASQRLGFIEKYMEFVSPKQLRRGTSLAS</sequence>
<comment type="caution">
    <text evidence="1">The sequence shown here is derived from an EMBL/GenBank/DDBJ whole genome shotgun (WGS) entry which is preliminary data.</text>
</comment>